<feature type="binding site" evidence="14">
    <location>
        <position position="301"/>
    </location>
    <ligand>
        <name>FAD</name>
        <dbReference type="ChEBI" id="CHEBI:57692"/>
    </ligand>
</feature>
<evidence type="ECO:0000256" key="14">
    <source>
        <dbReference type="PIRSR" id="PIRSR000350-3"/>
    </source>
</evidence>
<keyword evidence="9 14" id="KW-0520">NAD</keyword>
<proteinExistence type="inferred from homology"/>
<keyword evidence="11 16" id="KW-0676">Redox-active center</keyword>
<dbReference type="GO" id="GO:0005737">
    <property type="term" value="C:cytoplasm"/>
    <property type="evidence" value="ECO:0007669"/>
    <property type="project" value="UniProtKB-SubCell"/>
</dbReference>
<dbReference type="SUPFAM" id="SSF55424">
    <property type="entry name" value="FAD/NAD-linked reductases, dimerisation (C-terminal) domain"/>
    <property type="match status" value="1"/>
</dbReference>
<feature type="active site" description="Proton acceptor" evidence="13">
    <location>
        <position position="432"/>
    </location>
</feature>
<dbReference type="Gene3D" id="3.50.50.60">
    <property type="entry name" value="FAD/NAD(P)-binding domain"/>
    <property type="match status" value="2"/>
</dbReference>
<evidence type="ECO:0000256" key="1">
    <source>
        <dbReference type="ARBA" id="ARBA00004496"/>
    </source>
</evidence>
<evidence type="ECO:0000256" key="11">
    <source>
        <dbReference type="ARBA" id="ARBA00023284"/>
    </source>
</evidence>
<evidence type="ECO:0000259" key="18">
    <source>
        <dbReference type="Pfam" id="PF07992"/>
    </source>
</evidence>
<dbReference type="SUPFAM" id="SSF51905">
    <property type="entry name" value="FAD/NAD(P)-binding domain"/>
    <property type="match status" value="1"/>
</dbReference>
<dbReference type="PANTHER" id="PTHR22912:SF217">
    <property type="entry name" value="DIHYDROLIPOYL DEHYDROGENASE"/>
    <property type="match status" value="1"/>
</dbReference>
<dbReference type="InterPro" id="IPR004099">
    <property type="entry name" value="Pyr_nucl-diS_OxRdtase_dimer"/>
</dbReference>
<dbReference type="PRINTS" id="PR00411">
    <property type="entry name" value="PNDRDTASEI"/>
</dbReference>
<dbReference type="RefSeq" id="WP_350344550.1">
    <property type="nucleotide sequence ID" value="NZ_CP158367.1"/>
</dbReference>
<reference evidence="19" key="2">
    <citation type="submission" date="2024-06" db="EMBL/GenBank/DDBJ databases">
        <authorList>
            <person name="Petrova K.O."/>
            <person name="Toshchakov S.V."/>
            <person name="Boltjanskaja Y.V."/>
            <person name="Kevbrin V."/>
        </authorList>
    </citation>
    <scope>NUCLEOTIDE SEQUENCE</scope>
    <source>
        <strain evidence="19">Z-910T</strain>
    </source>
</reference>
<keyword evidence="10" id="KW-1015">Disulfide bond</keyword>
<evidence type="ECO:0000256" key="12">
    <source>
        <dbReference type="ARBA" id="ARBA00049187"/>
    </source>
</evidence>
<dbReference type="InterPro" id="IPR023753">
    <property type="entry name" value="FAD/NAD-binding_dom"/>
</dbReference>
<comment type="similarity">
    <text evidence="2 16">Belongs to the class-I pyridine nucleotide-disulfide oxidoreductase family.</text>
</comment>
<dbReference type="PIRSF" id="PIRSF000350">
    <property type="entry name" value="Mercury_reductase_MerA"/>
    <property type="match status" value="1"/>
</dbReference>
<name>A0AAU7VPC5_9FIRM</name>
<comment type="miscellaneous">
    <text evidence="16">The active site is a redox-active disulfide bond.</text>
</comment>
<keyword evidence="6 16" id="KW-0285">Flavoprotein</keyword>
<evidence type="ECO:0000313" key="19">
    <source>
        <dbReference type="EMBL" id="XBX75813.1"/>
    </source>
</evidence>
<protein>
    <recommendedName>
        <fullName evidence="4 16">Dihydrolipoyl dehydrogenase</fullName>
        <ecNumber evidence="3 16">1.8.1.4</ecNumber>
    </recommendedName>
</protein>
<evidence type="ECO:0000256" key="15">
    <source>
        <dbReference type="PIRSR" id="PIRSR000350-4"/>
    </source>
</evidence>
<dbReference type="EC" id="1.8.1.4" evidence="3 16"/>
<dbReference type="InterPro" id="IPR001100">
    <property type="entry name" value="Pyr_nuc-diS_OxRdtase"/>
</dbReference>
<feature type="domain" description="Pyridine nucleotide-disulphide oxidoreductase dimerisation" evidence="17">
    <location>
        <begin position="335"/>
        <end position="443"/>
    </location>
</feature>
<keyword evidence="8 16" id="KW-0560">Oxidoreductase</keyword>
<dbReference type="GO" id="GO:0004148">
    <property type="term" value="F:dihydrolipoyl dehydrogenase (NADH) activity"/>
    <property type="evidence" value="ECO:0007669"/>
    <property type="project" value="UniProtKB-EC"/>
</dbReference>
<dbReference type="GO" id="GO:0006103">
    <property type="term" value="P:2-oxoglutarate metabolic process"/>
    <property type="evidence" value="ECO:0007669"/>
    <property type="project" value="TreeGrafter"/>
</dbReference>
<evidence type="ECO:0000256" key="16">
    <source>
        <dbReference type="RuleBase" id="RU003692"/>
    </source>
</evidence>
<dbReference type="PROSITE" id="PS00076">
    <property type="entry name" value="PYRIDINE_REDOX_1"/>
    <property type="match status" value="1"/>
</dbReference>
<feature type="disulfide bond" description="Redox-active" evidence="15">
    <location>
        <begin position="39"/>
        <end position="44"/>
    </location>
</feature>
<dbReference type="FunFam" id="3.30.390.30:FF:000001">
    <property type="entry name" value="Dihydrolipoyl dehydrogenase"/>
    <property type="match status" value="1"/>
</dbReference>
<dbReference type="InterPro" id="IPR006258">
    <property type="entry name" value="Lipoamide_DH"/>
</dbReference>
<dbReference type="InterPro" id="IPR036188">
    <property type="entry name" value="FAD/NAD-bd_sf"/>
</dbReference>
<dbReference type="InterPro" id="IPR012999">
    <property type="entry name" value="Pyr_OxRdtase_I_AS"/>
</dbReference>
<dbReference type="InterPro" id="IPR050151">
    <property type="entry name" value="Class-I_Pyr_Nuc-Dis_Oxidored"/>
</dbReference>
<keyword evidence="14" id="KW-0547">Nucleotide-binding</keyword>
<evidence type="ECO:0000256" key="3">
    <source>
        <dbReference type="ARBA" id="ARBA00012608"/>
    </source>
</evidence>
<comment type="cofactor">
    <cofactor evidence="14 16">
        <name>FAD</name>
        <dbReference type="ChEBI" id="CHEBI:57692"/>
    </cofactor>
    <text evidence="14 16">Binds 1 FAD per subunit.</text>
</comment>
<evidence type="ECO:0000256" key="5">
    <source>
        <dbReference type="ARBA" id="ARBA00022490"/>
    </source>
</evidence>
<feature type="binding site" evidence="14">
    <location>
        <position position="262"/>
    </location>
    <ligand>
        <name>NAD(+)</name>
        <dbReference type="ChEBI" id="CHEBI:57540"/>
    </ligand>
</feature>
<sequence>MYDILVLGGGPGGYVAAIKAAHLGKKVALIEDKGLGGTCLNRGCIPTKALYRSGYVAKLIKNASDFGIDVTDYTINYSKVKERKDNIVRQLVQGVQELVESNNIDYYQGKGHCKDKNTVVVNEQELKTQKLIIATGSVPFVPPAFDPTNPNVITSDEALELAELPKSMTIIGGGVVGTEFAAIFAALGVEVTLIEMLDRLLMPFDKEMTKRLTVFLKKSGVNVMTKAKVTNIELDGDKGIVTAEQKGKEKQIETDKVLVSSGRKPNLSGTEDLGLEIKDNGGIKVNDKLETNIPGVYAIGDCTANIMLAHVATHEGLAAVSNALGKEAKMDYKAVPNCVFTYPELSSVGVTEDHCKESDYDYNVSKFNFIANGKALAEGDPEGMVKIITDKDDVVIGAHILGPHSSDLIAELTLAVENGITASQVSHTIHAHPTLAETVAEAAEGIMGTIIHAKPKASRKKKK</sequence>
<dbReference type="Gene3D" id="3.30.390.30">
    <property type="match status" value="1"/>
</dbReference>
<feature type="binding site" evidence="14">
    <location>
        <position position="195"/>
    </location>
    <ligand>
        <name>NAD(+)</name>
        <dbReference type="ChEBI" id="CHEBI:57540"/>
    </ligand>
</feature>
<dbReference type="Pfam" id="PF07992">
    <property type="entry name" value="Pyr_redox_2"/>
    <property type="match status" value="1"/>
</dbReference>
<evidence type="ECO:0000256" key="4">
    <source>
        <dbReference type="ARBA" id="ARBA00016961"/>
    </source>
</evidence>
<comment type="subcellular location">
    <subcellularLocation>
        <location evidence="1">Cytoplasm</location>
    </subcellularLocation>
</comment>
<evidence type="ECO:0000256" key="8">
    <source>
        <dbReference type="ARBA" id="ARBA00023002"/>
    </source>
</evidence>
<reference evidence="19" key="1">
    <citation type="journal article" date="2013" name="Extremophiles">
        <title>Proteinivorax tanatarense gen. nov., sp. nov., an anaerobic, haloalkaliphilic, proteolytic bacterium isolated from a decaying algal bloom, and proposal of Proteinivoraceae fam. nov.</title>
        <authorList>
            <person name="Kevbrin V."/>
            <person name="Boltyanskaya Y."/>
            <person name="Zhilina T."/>
            <person name="Kolganova T."/>
            <person name="Lavrentjeva E."/>
            <person name="Kuznetsov B."/>
        </authorList>
    </citation>
    <scope>NUCLEOTIDE SEQUENCE</scope>
    <source>
        <strain evidence="19">Z-910T</strain>
    </source>
</reference>
<dbReference type="EMBL" id="CP158367">
    <property type="protein sequence ID" value="XBX75813.1"/>
    <property type="molecule type" value="Genomic_DNA"/>
</dbReference>
<dbReference type="Pfam" id="PF02852">
    <property type="entry name" value="Pyr_redox_dim"/>
    <property type="match status" value="1"/>
</dbReference>
<dbReference type="InterPro" id="IPR016156">
    <property type="entry name" value="FAD/NAD-linked_Rdtase_dimer_sf"/>
</dbReference>
<evidence type="ECO:0000256" key="10">
    <source>
        <dbReference type="ARBA" id="ARBA00023157"/>
    </source>
</evidence>
<feature type="domain" description="FAD/NAD(P)-binding" evidence="18">
    <location>
        <begin position="2"/>
        <end position="316"/>
    </location>
</feature>
<gene>
    <name evidence="19" type="primary">lpdA</name>
    <name evidence="19" type="ORF">PRVXT_000969</name>
</gene>
<feature type="binding site" evidence="14">
    <location>
        <position position="111"/>
    </location>
    <ligand>
        <name>FAD</name>
        <dbReference type="ChEBI" id="CHEBI:57692"/>
    </ligand>
</feature>
<feature type="binding site" evidence="14">
    <location>
        <begin position="135"/>
        <end position="137"/>
    </location>
    <ligand>
        <name>FAD</name>
        <dbReference type="ChEBI" id="CHEBI:57692"/>
    </ligand>
</feature>
<dbReference type="PANTHER" id="PTHR22912">
    <property type="entry name" value="DISULFIDE OXIDOREDUCTASE"/>
    <property type="match status" value="1"/>
</dbReference>
<feature type="binding site" evidence="14">
    <location>
        <begin position="307"/>
        <end position="310"/>
    </location>
    <ligand>
        <name>FAD</name>
        <dbReference type="ChEBI" id="CHEBI:57692"/>
    </ligand>
</feature>
<accession>A0AAU7VPC5</accession>
<evidence type="ECO:0000256" key="13">
    <source>
        <dbReference type="PIRSR" id="PIRSR000350-2"/>
    </source>
</evidence>
<evidence type="ECO:0000256" key="7">
    <source>
        <dbReference type="ARBA" id="ARBA00022827"/>
    </source>
</evidence>
<dbReference type="PRINTS" id="PR00368">
    <property type="entry name" value="FADPNR"/>
</dbReference>
<keyword evidence="5" id="KW-0963">Cytoplasm</keyword>
<evidence type="ECO:0000256" key="6">
    <source>
        <dbReference type="ARBA" id="ARBA00022630"/>
    </source>
</evidence>
<feature type="binding site" evidence="14">
    <location>
        <begin position="172"/>
        <end position="179"/>
    </location>
    <ligand>
        <name>NAD(+)</name>
        <dbReference type="ChEBI" id="CHEBI:57540"/>
    </ligand>
</feature>
<evidence type="ECO:0000256" key="9">
    <source>
        <dbReference type="ARBA" id="ARBA00023027"/>
    </source>
</evidence>
<dbReference type="NCBIfam" id="TIGR01350">
    <property type="entry name" value="lipoamide_DH"/>
    <property type="match status" value="1"/>
</dbReference>
<dbReference type="AlphaFoldDB" id="A0AAU7VPC5"/>
<keyword evidence="7 14" id="KW-0274">FAD</keyword>
<feature type="binding site" evidence="14">
    <location>
        <position position="48"/>
    </location>
    <ligand>
        <name>FAD</name>
        <dbReference type="ChEBI" id="CHEBI:57692"/>
    </ligand>
</feature>
<organism evidence="19">
    <name type="scientific">Proteinivorax tanatarense</name>
    <dbReference type="NCBI Taxonomy" id="1260629"/>
    <lineage>
        <taxon>Bacteria</taxon>
        <taxon>Bacillati</taxon>
        <taxon>Bacillota</taxon>
        <taxon>Clostridia</taxon>
        <taxon>Eubacteriales</taxon>
        <taxon>Proteinivoracaceae</taxon>
        <taxon>Proteinivorax</taxon>
    </lineage>
</organism>
<evidence type="ECO:0000256" key="2">
    <source>
        <dbReference type="ARBA" id="ARBA00007532"/>
    </source>
</evidence>
<dbReference type="GO" id="GO:0050660">
    <property type="term" value="F:flavin adenine dinucleotide binding"/>
    <property type="evidence" value="ECO:0007669"/>
    <property type="project" value="InterPro"/>
</dbReference>
<comment type="catalytic activity">
    <reaction evidence="12 16">
        <text>N(6)-[(R)-dihydrolipoyl]-L-lysyl-[protein] + NAD(+) = N(6)-[(R)-lipoyl]-L-lysyl-[protein] + NADH + H(+)</text>
        <dbReference type="Rhea" id="RHEA:15045"/>
        <dbReference type="Rhea" id="RHEA-COMP:10474"/>
        <dbReference type="Rhea" id="RHEA-COMP:10475"/>
        <dbReference type="ChEBI" id="CHEBI:15378"/>
        <dbReference type="ChEBI" id="CHEBI:57540"/>
        <dbReference type="ChEBI" id="CHEBI:57945"/>
        <dbReference type="ChEBI" id="CHEBI:83099"/>
        <dbReference type="ChEBI" id="CHEBI:83100"/>
        <dbReference type="EC" id="1.8.1.4"/>
    </reaction>
</comment>
<evidence type="ECO:0000259" key="17">
    <source>
        <dbReference type="Pfam" id="PF02852"/>
    </source>
</evidence>